<accession>A0ACC2M833</accession>
<gene>
    <name evidence="1" type="ORF">MRB53_018661</name>
</gene>
<protein>
    <submittedName>
        <fullName evidence="1">Uncharacterized protein</fullName>
    </submittedName>
</protein>
<evidence type="ECO:0000313" key="1">
    <source>
        <dbReference type="EMBL" id="KAJ8641967.1"/>
    </source>
</evidence>
<name>A0ACC2M833_PERAE</name>
<proteinExistence type="predicted"/>
<sequence>MDDDDDKWSKGLPRDVLGRILNLCTLSDGTRMGCVCTSWFSVSKWSRRRRRELPWLMMSSDPNSKYEGEEEVRSFFSLSEDRIYSIKIPEMRGWICCGSFNNADAGGWLLTINRDVQIRLFHPWRKIRLQLPHYSTIHPVGFIRPFPPGFQYTAIRKAAMSDDAELVAIIDSRERLAFCRTGVDKRWTRIVDFFLIFCDIIYQKGQFYAVDSNGEIGVVRLNNSSPYIETLTGPYAGVRNSGRRGQPLGPIPWISRTRYRYYLVADSARNRLLTVKRTFCLSYDINTTPHYTSKTLGFEVYDTLLEESSEYKKKTGVVESIGDMVMFLGMNSSLLIMASQFPGSLIKLVYFSRHADRSNNDKRKKSLKERLGISNGNRRSYPILGGRLHFVKFETRKLNECLDFISPKQLHRGGIDLHTWHSPEDNAIIKIIQLIRVFETATGGGAYKFADLFKERLGVSIDKEDEMDCLVAGANFLLKAIRHEAFTHMEGQKEFVQIDHNDLFLYLLVNIGSGVSMIKIGLSAYTIASSFRKTISENKEPSDYRPKDISVSLLRMISYNIGQISYLNALRYGIKRIFFGGFFIRGHAYTMDTISFAIHFW</sequence>
<comment type="caution">
    <text evidence="1">The sequence shown here is derived from an EMBL/GenBank/DDBJ whole genome shotgun (WGS) entry which is preliminary data.</text>
</comment>
<dbReference type="EMBL" id="CM056813">
    <property type="protein sequence ID" value="KAJ8641967.1"/>
    <property type="molecule type" value="Genomic_DNA"/>
</dbReference>
<reference evidence="1 2" key="1">
    <citation type="journal article" date="2022" name="Hortic Res">
        <title>A haplotype resolved chromosomal level avocado genome allows analysis of novel avocado genes.</title>
        <authorList>
            <person name="Nath O."/>
            <person name="Fletcher S.J."/>
            <person name="Hayward A."/>
            <person name="Shaw L.M."/>
            <person name="Masouleh A.K."/>
            <person name="Furtado A."/>
            <person name="Henry R.J."/>
            <person name="Mitter N."/>
        </authorList>
    </citation>
    <scope>NUCLEOTIDE SEQUENCE [LARGE SCALE GENOMIC DNA]</scope>
    <source>
        <strain evidence="2">cv. Hass</strain>
    </source>
</reference>
<organism evidence="1 2">
    <name type="scientific">Persea americana</name>
    <name type="common">Avocado</name>
    <dbReference type="NCBI Taxonomy" id="3435"/>
    <lineage>
        <taxon>Eukaryota</taxon>
        <taxon>Viridiplantae</taxon>
        <taxon>Streptophyta</taxon>
        <taxon>Embryophyta</taxon>
        <taxon>Tracheophyta</taxon>
        <taxon>Spermatophyta</taxon>
        <taxon>Magnoliopsida</taxon>
        <taxon>Magnoliidae</taxon>
        <taxon>Laurales</taxon>
        <taxon>Lauraceae</taxon>
        <taxon>Persea</taxon>
    </lineage>
</organism>
<evidence type="ECO:0000313" key="2">
    <source>
        <dbReference type="Proteomes" id="UP001234297"/>
    </source>
</evidence>
<dbReference type="Proteomes" id="UP001234297">
    <property type="component" value="Chromosome 5"/>
</dbReference>
<keyword evidence="2" id="KW-1185">Reference proteome</keyword>